<protein>
    <recommendedName>
        <fullName evidence="2">SWIM-type domain-containing protein</fullName>
    </recommendedName>
</protein>
<keyword evidence="1" id="KW-0863">Zinc-finger</keyword>
<evidence type="ECO:0000256" key="1">
    <source>
        <dbReference type="PROSITE-ProRule" id="PRU00325"/>
    </source>
</evidence>
<dbReference type="InterPro" id="IPR007527">
    <property type="entry name" value="Znf_SWIM"/>
</dbReference>
<dbReference type="PROSITE" id="PS50966">
    <property type="entry name" value="ZF_SWIM"/>
    <property type="match status" value="1"/>
</dbReference>
<dbReference type="EMBL" id="GFPF01008868">
    <property type="protein sequence ID" value="MAA20014.1"/>
    <property type="molecule type" value="Transcribed_RNA"/>
</dbReference>
<name>A0A224Z1A9_9ACAR</name>
<dbReference type="GO" id="GO:0008270">
    <property type="term" value="F:zinc ion binding"/>
    <property type="evidence" value="ECO:0007669"/>
    <property type="project" value="UniProtKB-KW"/>
</dbReference>
<evidence type="ECO:0000259" key="2">
    <source>
        <dbReference type="PROSITE" id="PS50966"/>
    </source>
</evidence>
<keyword evidence="1" id="KW-0479">Metal-binding</keyword>
<dbReference type="AlphaFoldDB" id="A0A224Z1A9"/>
<keyword evidence="1" id="KW-0862">Zinc</keyword>
<organism evidence="3">
    <name type="scientific">Rhipicephalus zambeziensis</name>
    <dbReference type="NCBI Taxonomy" id="60191"/>
    <lineage>
        <taxon>Eukaryota</taxon>
        <taxon>Metazoa</taxon>
        <taxon>Ecdysozoa</taxon>
        <taxon>Arthropoda</taxon>
        <taxon>Chelicerata</taxon>
        <taxon>Arachnida</taxon>
        <taxon>Acari</taxon>
        <taxon>Parasitiformes</taxon>
        <taxon>Ixodida</taxon>
        <taxon>Ixodoidea</taxon>
        <taxon>Ixodidae</taxon>
        <taxon>Rhipicephalinae</taxon>
        <taxon>Rhipicephalus</taxon>
        <taxon>Rhipicephalus</taxon>
    </lineage>
</organism>
<sequence>MATLNRINAALSLGAVLKFLNCGVGSRCFVEGEKVLAADHLILIVIKDFTGETAEIVALCVQTSSLIGDPHQIFFKSKNLSSEPEVEEGKCSCVAGLSERCKHLCAALLHCYR</sequence>
<feature type="domain" description="SWIM-type" evidence="2">
    <location>
        <begin position="76"/>
        <end position="112"/>
    </location>
</feature>
<proteinExistence type="predicted"/>
<reference evidence="3" key="1">
    <citation type="journal article" date="2017" name="Parasit. Vectors">
        <title>Sialotranscriptomics of Rhipicephalus zambeziensis reveals intricate expression profiles of secretory proteins and suggests tight temporal transcriptional regulation during blood-feeding.</title>
        <authorList>
            <person name="de Castro M.H."/>
            <person name="de Klerk D."/>
            <person name="Pienaar R."/>
            <person name="Rees D.J.G."/>
            <person name="Mans B.J."/>
        </authorList>
    </citation>
    <scope>NUCLEOTIDE SEQUENCE</scope>
    <source>
        <tissue evidence="3">Salivary glands</tissue>
    </source>
</reference>
<evidence type="ECO:0000313" key="3">
    <source>
        <dbReference type="EMBL" id="MAA20014.1"/>
    </source>
</evidence>
<accession>A0A224Z1A9</accession>